<protein>
    <submittedName>
        <fullName evidence="3">Unannotated protein</fullName>
    </submittedName>
</protein>
<reference evidence="3" key="1">
    <citation type="submission" date="2020-05" db="EMBL/GenBank/DDBJ databases">
        <authorList>
            <person name="Chiriac C."/>
            <person name="Salcher M."/>
            <person name="Ghai R."/>
            <person name="Kavagutti S V."/>
        </authorList>
    </citation>
    <scope>NUCLEOTIDE SEQUENCE</scope>
</reference>
<gene>
    <name evidence="3" type="ORF">UFOPK3775_00618</name>
</gene>
<keyword evidence="1" id="KW-0472">Membrane</keyword>
<dbReference type="EMBL" id="CAESAK010000066">
    <property type="protein sequence ID" value="CAB4336951.1"/>
    <property type="molecule type" value="Genomic_DNA"/>
</dbReference>
<keyword evidence="1" id="KW-1133">Transmembrane helix</keyword>
<dbReference type="InterPro" id="IPR028087">
    <property type="entry name" value="Tad_N"/>
</dbReference>
<keyword evidence="1" id="KW-0812">Transmembrane</keyword>
<feature type="transmembrane region" description="Helical" evidence="1">
    <location>
        <begin position="20"/>
        <end position="46"/>
    </location>
</feature>
<evidence type="ECO:0000256" key="1">
    <source>
        <dbReference type="SAM" id="Phobius"/>
    </source>
</evidence>
<organism evidence="3">
    <name type="scientific">freshwater metagenome</name>
    <dbReference type="NCBI Taxonomy" id="449393"/>
    <lineage>
        <taxon>unclassified sequences</taxon>
        <taxon>metagenomes</taxon>
        <taxon>ecological metagenomes</taxon>
    </lineage>
</organism>
<feature type="domain" description="Putative Flp pilus-assembly TadG-like N-terminal" evidence="2">
    <location>
        <begin position="18"/>
        <end position="59"/>
    </location>
</feature>
<proteinExistence type="predicted"/>
<dbReference type="Pfam" id="PF13400">
    <property type="entry name" value="Tad"/>
    <property type="match status" value="1"/>
</dbReference>
<evidence type="ECO:0000259" key="2">
    <source>
        <dbReference type="Pfam" id="PF13400"/>
    </source>
</evidence>
<dbReference type="AlphaFoldDB" id="A0A6J5Z2U4"/>
<name>A0A6J5Z2U4_9ZZZZ</name>
<accession>A0A6J5Z2U4</accession>
<evidence type="ECO:0000313" key="3">
    <source>
        <dbReference type="EMBL" id="CAB4336951.1"/>
    </source>
</evidence>
<sequence>MSHRGLNALRAVREDRRGSISIITIGLFSILLITSLILTDITAIYLAKRSLTMAAEAAAQQGVSNLDKAAYYKGEFNSTKMSLTVWGAGESDPGIPIDCGAGRDDARRVLQSWSDLGGGVSQSNLSEISLTNYSCDGFQIQVGASGVAKLPIPIPFFDLDEVLLSSSVSTIGERAASNNYSGVDIG</sequence>